<evidence type="ECO:0000313" key="3">
    <source>
        <dbReference type="Proteomes" id="UP001626550"/>
    </source>
</evidence>
<dbReference type="EMBL" id="JBJKFK010000136">
    <property type="protein sequence ID" value="KAL3319439.1"/>
    <property type="molecule type" value="Genomic_DNA"/>
</dbReference>
<gene>
    <name evidence="2" type="ORF">Ciccas_001892</name>
</gene>
<organism evidence="2 3">
    <name type="scientific">Cichlidogyrus casuarinus</name>
    <dbReference type="NCBI Taxonomy" id="1844966"/>
    <lineage>
        <taxon>Eukaryota</taxon>
        <taxon>Metazoa</taxon>
        <taxon>Spiralia</taxon>
        <taxon>Lophotrochozoa</taxon>
        <taxon>Platyhelminthes</taxon>
        <taxon>Monogenea</taxon>
        <taxon>Monopisthocotylea</taxon>
        <taxon>Dactylogyridea</taxon>
        <taxon>Ancyrocephalidae</taxon>
        <taxon>Cichlidogyrus</taxon>
    </lineage>
</organism>
<dbReference type="AlphaFoldDB" id="A0ABD2QIS0"/>
<name>A0ABD2QIS0_9PLAT</name>
<dbReference type="PROSITE" id="PS50006">
    <property type="entry name" value="FHA_DOMAIN"/>
    <property type="match status" value="1"/>
</dbReference>
<reference evidence="2 3" key="1">
    <citation type="submission" date="2024-11" db="EMBL/GenBank/DDBJ databases">
        <title>Adaptive evolution of stress response genes in parasites aligns with host niche diversity.</title>
        <authorList>
            <person name="Hahn C."/>
            <person name="Resl P."/>
        </authorList>
    </citation>
    <scope>NUCLEOTIDE SEQUENCE [LARGE SCALE GENOMIC DNA]</scope>
    <source>
        <strain evidence="2">EGGRZ-B1_66</strain>
        <tissue evidence="2">Body</tissue>
    </source>
</reference>
<dbReference type="Proteomes" id="UP001626550">
    <property type="component" value="Unassembled WGS sequence"/>
</dbReference>
<dbReference type="InterPro" id="IPR000253">
    <property type="entry name" value="FHA_dom"/>
</dbReference>
<proteinExistence type="predicted"/>
<evidence type="ECO:0000313" key="2">
    <source>
        <dbReference type="EMBL" id="KAL3319439.1"/>
    </source>
</evidence>
<comment type="caution">
    <text evidence="2">The sequence shown here is derived from an EMBL/GenBank/DDBJ whole genome shotgun (WGS) entry which is preliminary data.</text>
</comment>
<accession>A0ABD2QIS0</accession>
<evidence type="ECO:0000259" key="1">
    <source>
        <dbReference type="PROSITE" id="PS50006"/>
    </source>
</evidence>
<protein>
    <recommendedName>
        <fullName evidence="1">FHA domain-containing protein</fullName>
    </recommendedName>
</protein>
<sequence>MHSDTVIAKFLVNSTCYDMKKPEIVIGRSSVVSEVDIDMGPSNFISRQHLKLLTQVPEYSITNQSYACIEAKRLPKKSRFR</sequence>
<feature type="domain" description="FHA" evidence="1">
    <location>
        <begin position="24"/>
        <end position="52"/>
    </location>
</feature>
<keyword evidence="3" id="KW-1185">Reference proteome</keyword>